<evidence type="ECO:0000259" key="3">
    <source>
        <dbReference type="Pfam" id="PF01555"/>
    </source>
</evidence>
<dbReference type="AlphaFoldDB" id="A0A5J4RVD4"/>
<dbReference type="PANTHER" id="PTHR13370:SF3">
    <property type="entry name" value="TRNA (GUANINE(10)-N2)-METHYLTRANSFERASE HOMOLOG"/>
    <property type="match status" value="1"/>
</dbReference>
<dbReference type="GO" id="GO:0009007">
    <property type="term" value="F:site-specific DNA-methyltransferase (adenine-specific) activity"/>
    <property type="evidence" value="ECO:0007669"/>
    <property type="project" value="UniProtKB-EC"/>
</dbReference>
<dbReference type="Gene3D" id="3.40.50.150">
    <property type="entry name" value="Vaccinia Virus protein VP39"/>
    <property type="match status" value="1"/>
</dbReference>
<dbReference type="SUPFAM" id="SSF53335">
    <property type="entry name" value="S-adenosyl-L-methionine-dependent methyltransferases"/>
    <property type="match status" value="1"/>
</dbReference>
<dbReference type="InterPro" id="IPR001091">
    <property type="entry name" value="RM_Methyltransferase"/>
</dbReference>
<dbReference type="PANTHER" id="PTHR13370">
    <property type="entry name" value="RNA METHYLASE-RELATED"/>
    <property type="match status" value="1"/>
</dbReference>
<dbReference type="EMBL" id="SNRY01000730">
    <property type="protein sequence ID" value="KAA6337100.1"/>
    <property type="molecule type" value="Genomic_DNA"/>
</dbReference>
<proteinExistence type="predicted"/>
<protein>
    <submittedName>
        <fullName evidence="4">Modification methylase DpnIIB</fullName>
        <ecNumber evidence="4">2.1.1.72</ecNumber>
    </submittedName>
</protein>
<dbReference type="GO" id="GO:0032259">
    <property type="term" value="P:methylation"/>
    <property type="evidence" value="ECO:0007669"/>
    <property type="project" value="UniProtKB-KW"/>
</dbReference>
<dbReference type="InterPro" id="IPR029063">
    <property type="entry name" value="SAM-dependent_MTases_sf"/>
</dbReference>
<sequence>MDQTTILNNIYNTDCRSGLKELPSECVDCCITSPSYYGFRDYGTAKWEGGDPNCQHSIREEAGFEKWKQSTNRGNAKNLPKGVCLKCGAIRIDNQIGLEDTPEAYIEQLVEVFTEVYRILKPTGTLWINIGDSYWGGKGYSGSSAGIYQYERRKRNESINRECSNFGGKGTIRSTDKKHEYIKRKDLIGIPWMLAFALRNAGWYLRQDIIWHKPNPMPESVKDRCTKSHEYLFLLSKSDKYYFNNEAIMEIASYDGRKDTRTKGSHKYSQQGITGLNPQAFAARSHERWIMNDGKYMRNKRSVWTVCTKPLRENHFASFPESLIKDCVLAGCPQGGIVLDPFMGSGTTAIVVRKLGCNYVGFELNPDYVAICEKRIRNELGIFK</sequence>
<dbReference type="GO" id="GO:0003677">
    <property type="term" value="F:DNA binding"/>
    <property type="evidence" value="ECO:0007669"/>
    <property type="project" value="InterPro"/>
</dbReference>
<comment type="caution">
    <text evidence="4">The sequence shown here is derived from an EMBL/GenBank/DDBJ whole genome shotgun (WGS) entry which is preliminary data.</text>
</comment>
<feature type="domain" description="DNA methylase N-4/N-6" evidence="3">
    <location>
        <begin position="27"/>
        <end position="373"/>
    </location>
</feature>
<name>A0A5J4RVD4_9ZZZZ</name>
<gene>
    <name evidence="4" type="ORF">EZS27_014782</name>
</gene>
<accession>A0A5J4RVD4</accession>
<keyword evidence="1 4" id="KW-0489">Methyltransferase</keyword>
<evidence type="ECO:0000256" key="1">
    <source>
        <dbReference type="ARBA" id="ARBA00022603"/>
    </source>
</evidence>
<organism evidence="4">
    <name type="scientific">termite gut metagenome</name>
    <dbReference type="NCBI Taxonomy" id="433724"/>
    <lineage>
        <taxon>unclassified sequences</taxon>
        <taxon>metagenomes</taxon>
        <taxon>organismal metagenomes</taxon>
    </lineage>
</organism>
<dbReference type="PRINTS" id="PR00508">
    <property type="entry name" value="S21N4MTFRASE"/>
</dbReference>
<dbReference type="EC" id="2.1.1.72" evidence="4"/>
<dbReference type="InterPro" id="IPR002941">
    <property type="entry name" value="DNA_methylase_N4/N6"/>
</dbReference>
<keyword evidence="2 4" id="KW-0808">Transferase</keyword>
<dbReference type="Pfam" id="PF01555">
    <property type="entry name" value="N6_N4_Mtase"/>
    <property type="match status" value="1"/>
</dbReference>
<evidence type="ECO:0000313" key="4">
    <source>
        <dbReference type="EMBL" id="KAA6337100.1"/>
    </source>
</evidence>
<dbReference type="GO" id="GO:0005737">
    <property type="term" value="C:cytoplasm"/>
    <property type="evidence" value="ECO:0007669"/>
    <property type="project" value="TreeGrafter"/>
</dbReference>
<dbReference type="GO" id="GO:0008170">
    <property type="term" value="F:N-methyltransferase activity"/>
    <property type="evidence" value="ECO:0007669"/>
    <property type="project" value="InterPro"/>
</dbReference>
<evidence type="ECO:0000256" key="2">
    <source>
        <dbReference type="ARBA" id="ARBA00022679"/>
    </source>
</evidence>
<reference evidence="4" key="1">
    <citation type="submission" date="2019-03" db="EMBL/GenBank/DDBJ databases">
        <title>Single cell metagenomics reveals metabolic interactions within the superorganism composed of flagellate Streblomastix strix and complex community of Bacteroidetes bacteria on its surface.</title>
        <authorList>
            <person name="Treitli S.C."/>
            <person name="Kolisko M."/>
            <person name="Husnik F."/>
            <person name="Keeling P."/>
            <person name="Hampl V."/>
        </authorList>
    </citation>
    <scope>NUCLEOTIDE SEQUENCE</scope>
    <source>
        <strain evidence="4">STM</strain>
    </source>
</reference>